<feature type="binding site" evidence="4">
    <location>
        <position position="93"/>
    </location>
    <ligand>
        <name>a divalent metal cation</name>
        <dbReference type="ChEBI" id="CHEBI:60240"/>
        <label>1</label>
    </ligand>
</feature>
<dbReference type="Pfam" id="PF01026">
    <property type="entry name" value="TatD_DNase"/>
    <property type="match status" value="1"/>
</dbReference>
<keyword evidence="3" id="KW-0378">Hydrolase</keyword>
<dbReference type="PROSITE" id="PS01090">
    <property type="entry name" value="TATD_2"/>
    <property type="match status" value="1"/>
</dbReference>
<dbReference type="PANTHER" id="PTHR46124">
    <property type="entry name" value="D-AMINOACYL-TRNA DEACYLASE"/>
    <property type="match status" value="1"/>
</dbReference>
<feature type="binding site" evidence="4">
    <location>
        <position position="202"/>
    </location>
    <ligand>
        <name>a divalent metal cation</name>
        <dbReference type="ChEBI" id="CHEBI:60240"/>
        <label>1</label>
    </ligand>
</feature>
<gene>
    <name evidence="5" type="ORF">SAMN05216289_103262</name>
</gene>
<dbReference type="Gene3D" id="3.20.20.140">
    <property type="entry name" value="Metal-dependent hydrolases"/>
    <property type="match status" value="1"/>
</dbReference>
<dbReference type="InterPro" id="IPR001130">
    <property type="entry name" value="TatD-like"/>
</dbReference>
<accession>A0A1I4W2M3</accession>
<protein>
    <submittedName>
        <fullName evidence="5">TatD DNase family protein</fullName>
    </submittedName>
</protein>
<dbReference type="FunFam" id="3.20.20.140:FF:000005">
    <property type="entry name" value="TatD family hydrolase"/>
    <property type="match status" value="1"/>
</dbReference>
<evidence type="ECO:0000256" key="1">
    <source>
        <dbReference type="ARBA" id="ARBA00009275"/>
    </source>
</evidence>
<evidence type="ECO:0000313" key="6">
    <source>
        <dbReference type="Proteomes" id="UP000198575"/>
    </source>
</evidence>
<feature type="binding site" evidence="4">
    <location>
        <position position="7"/>
    </location>
    <ligand>
        <name>a divalent metal cation</name>
        <dbReference type="ChEBI" id="CHEBI:60240"/>
        <label>1</label>
    </ligand>
</feature>
<feature type="binding site" evidence="4">
    <location>
        <position position="129"/>
    </location>
    <ligand>
        <name>a divalent metal cation</name>
        <dbReference type="ChEBI" id="CHEBI:60240"/>
        <label>2</label>
    </ligand>
</feature>
<dbReference type="STRING" id="578942.SAMN05216289_103262"/>
<feature type="binding site" evidence="4">
    <location>
        <position position="152"/>
    </location>
    <ligand>
        <name>a divalent metal cation</name>
        <dbReference type="ChEBI" id="CHEBI:60240"/>
        <label>2</label>
    </ligand>
</feature>
<dbReference type="Proteomes" id="UP000198575">
    <property type="component" value="Unassembled WGS sequence"/>
</dbReference>
<proteinExistence type="inferred from homology"/>
<keyword evidence="2 4" id="KW-0479">Metal-binding</keyword>
<dbReference type="OrthoDB" id="9810005at2"/>
<evidence type="ECO:0000256" key="2">
    <source>
        <dbReference type="ARBA" id="ARBA00022723"/>
    </source>
</evidence>
<dbReference type="PANTHER" id="PTHR46124:SF3">
    <property type="entry name" value="HYDROLASE"/>
    <property type="match status" value="1"/>
</dbReference>
<sequence length="267" mass="29203">MLLIDSHSHIDTSAFDADRADAVARARALGVTQQIVPAISQSGWSNLREVCARHAGLHPAYGLHPMYLDDHEPAHLDELAAVIETERPVAVGECGLDFYVEGLDRDEQYRYFRRQLELARELDLPVIIHARRAFDEVTACIRRLDGLRGVVHSFSGSAQQAENLCSLGFLLGIGGPVTYPRANRLRDIVATLPADHLLLETDSPDQPLHGHQGERNEPARLVEVLQTVAHLRSESEAEVAATTSRNACRLFGLDARAGSLGVTGAPD</sequence>
<dbReference type="SUPFAM" id="SSF51556">
    <property type="entry name" value="Metallo-dependent hydrolases"/>
    <property type="match status" value="1"/>
</dbReference>
<dbReference type="PIRSF" id="PIRSF005902">
    <property type="entry name" value="DNase_TatD"/>
    <property type="match status" value="1"/>
</dbReference>
<dbReference type="RefSeq" id="WP_092405108.1">
    <property type="nucleotide sequence ID" value="NZ_FOVF01000003.1"/>
</dbReference>
<feature type="binding site" evidence="4">
    <location>
        <position position="9"/>
    </location>
    <ligand>
        <name>a divalent metal cation</name>
        <dbReference type="ChEBI" id="CHEBI:60240"/>
        <label>1</label>
    </ligand>
</feature>
<dbReference type="InterPro" id="IPR032466">
    <property type="entry name" value="Metal_Hydrolase"/>
</dbReference>
<comment type="similarity">
    <text evidence="1">Belongs to the metallo-dependent hydrolases superfamily. TatD-type hydrolase family.</text>
</comment>
<keyword evidence="6" id="KW-1185">Reference proteome</keyword>
<dbReference type="GO" id="GO:0005829">
    <property type="term" value="C:cytosol"/>
    <property type="evidence" value="ECO:0007669"/>
    <property type="project" value="TreeGrafter"/>
</dbReference>
<evidence type="ECO:0000256" key="4">
    <source>
        <dbReference type="PIRSR" id="PIRSR005902-1"/>
    </source>
</evidence>
<name>A0A1I4W2M3_9GAMM</name>
<dbReference type="AlphaFoldDB" id="A0A1I4W2M3"/>
<dbReference type="EMBL" id="FOVF01000003">
    <property type="protein sequence ID" value="SFN07319.1"/>
    <property type="molecule type" value="Genomic_DNA"/>
</dbReference>
<dbReference type="GO" id="GO:0016788">
    <property type="term" value="F:hydrolase activity, acting on ester bonds"/>
    <property type="evidence" value="ECO:0007669"/>
    <property type="project" value="InterPro"/>
</dbReference>
<dbReference type="InterPro" id="IPR018228">
    <property type="entry name" value="DNase_TatD-rel_CS"/>
</dbReference>
<evidence type="ECO:0000313" key="5">
    <source>
        <dbReference type="EMBL" id="SFN07319.1"/>
    </source>
</evidence>
<reference evidence="5 6" key="1">
    <citation type="submission" date="2016-10" db="EMBL/GenBank/DDBJ databases">
        <authorList>
            <person name="de Groot N.N."/>
        </authorList>
    </citation>
    <scope>NUCLEOTIDE SEQUENCE [LARGE SCALE GENOMIC DNA]</scope>
    <source>
        <strain evidence="5 6">CGMCC 1.7659</strain>
    </source>
</reference>
<organism evidence="5 6">
    <name type="scientific">Dokdonella immobilis</name>
    <dbReference type="NCBI Taxonomy" id="578942"/>
    <lineage>
        <taxon>Bacteria</taxon>
        <taxon>Pseudomonadati</taxon>
        <taxon>Pseudomonadota</taxon>
        <taxon>Gammaproteobacteria</taxon>
        <taxon>Lysobacterales</taxon>
        <taxon>Rhodanobacteraceae</taxon>
        <taxon>Dokdonella</taxon>
    </lineage>
</organism>
<dbReference type="CDD" id="cd01310">
    <property type="entry name" value="TatD_DNAse"/>
    <property type="match status" value="1"/>
</dbReference>
<evidence type="ECO:0000256" key="3">
    <source>
        <dbReference type="ARBA" id="ARBA00022801"/>
    </source>
</evidence>
<dbReference type="GO" id="GO:0046872">
    <property type="term" value="F:metal ion binding"/>
    <property type="evidence" value="ECO:0007669"/>
    <property type="project" value="UniProtKB-KW"/>
</dbReference>